<protein>
    <recommendedName>
        <fullName evidence="2">SDR family oxidoreductase</fullName>
    </recommendedName>
</protein>
<name>A0A381ZGH0_9ZZZZ</name>
<reference evidence="1" key="1">
    <citation type="submission" date="2018-05" db="EMBL/GenBank/DDBJ databases">
        <authorList>
            <person name="Lanie J.A."/>
            <person name="Ng W.-L."/>
            <person name="Kazmierczak K.M."/>
            <person name="Andrzejewski T.M."/>
            <person name="Davidsen T.M."/>
            <person name="Wayne K.J."/>
            <person name="Tettelin H."/>
            <person name="Glass J.I."/>
            <person name="Rusch D."/>
            <person name="Podicherti R."/>
            <person name="Tsui H.-C.T."/>
            <person name="Winkler M.E."/>
        </authorList>
    </citation>
    <scope>NUCLEOTIDE SEQUENCE</scope>
</reference>
<dbReference type="AlphaFoldDB" id="A0A381ZGH0"/>
<dbReference type="EMBL" id="UINC01021102">
    <property type="protein sequence ID" value="SVA87942.1"/>
    <property type="molecule type" value="Genomic_DNA"/>
</dbReference>
<gene>
    <name evidence="1" type="ORF">METZ01_LOCUS140796</name>
</gene>
<dbReference type="InterPro" id="IPR036291">
    <property type="entry name" value="NAD(P)-bd_dom_sf"/>
</dbReference>
<dbReference type="SUPFAM" id="SSF51735">
    <property type="entry name" value="NAD(P)-binding Rossmann-fold domains"/>
    <property type="match status" value="1"/>
</dbReference>
<feature type="non-terminal residue" evidence="1">
    <location>
        <position position="1"/>
    </location>
</feature>
<dbReference type="Gene3D" id="3.40.50.720">
    <property type="entry name" value="NAD(P)-binding Rossmann-like Domain"/>
    <property type="match status" value="1"/>
</dbReference>
<accession>A0A381ZGH0</accession>
<proteinExistence type="predicted"/>
<sequence>AYGVLYLASDESSFVTGIELIIDGGVTGIRE</sequence>
<organism evidence="1">
    <name type="scientific">marine metagenome</name>
    <dbReference type="NCBI Taxonomy" id="408172"/>
    <lineage>
        <taxon>unclassified sequences</taxon>
        <taxon>metagenomes</taxon>
        <taxon>ecological metagenomes</taxon>
    </lineage>
</organism>
<evidence type="ECO:0008006" key="2">
    <source>
        <dbReference type="Google" id="ProtNLM"/>
    </source>
</evidence>
<evidence type="ECO:0000313" key="1">
    <source>
        <dbReference type="EMBL" id="SVA87942.1"/>
    </source>
</evidence>